<sequence length="397" mass="45931">MCYRCDKLGHFASTCPERTQKIQEANKAETEEADPALYMHEVVFLNEENLIPKNYETKEGEEGVWYLDNGASNNMTGNKTYFFEVNENIKGKVKLEDGSCVEIGGKGSILFQSKTVEQELVTDIYYIPKLKSNILSLGQATEVGCDVRMRQDYLTLHDPSGRLLVKSVRSPNRLYKISLKIGKLICLHTRIEDDTWRWHARLGHISFKTIKAMSQQEMVYGLPKIREEKKLCESCLVRKQTRQIFPKASMFRASKPLELLHADLCGLLTPPTIAHNKYIFVIIDDFSRYMWTILIKEKSEAFGKFMAFKCLVENDLGNAIMTLRTDRGREFTLREFNEFCEIRGIKRQLTAPYIPQHYGVVERRNRTLMEMTRSILKAMKLYSIREGGSYKPQETGR</sequence>
<organism evidence="1 2">
    <name type="scientific">Arctium lappa</name>
    <name type="common">Greater burdock</name>
    <name type="synonym">Lappa major</name>
    <dbReference type="NCBI Taxonomy" id="4217"/>
    <lineage>
        <taxon>Eukaryota</taxon>
        <taxon>Viridiplantae</taxon>
        <taxon>Streptophyta</taxon>
        <taxon>Embryophyta</taxon>
        <taxon>Tracheophyta</taxon>
        <taxon>Spermatophyta</taxon>
        <taxon>Magnoliopsida</taxon>
        <taxon>eudicotyledons</taxon>
        <taxon>Gunneridae</taxon>
        <taxon>Pentapetalae</taxon>
        <taxon>asterids</taxon>
        <taxon>campanulids</taxon>
        <taxon>Asterales</taxon>
        <taxon>Asteraceae</taxon>
        <taxon>Carduoideae</taxon>
        <taxon>Cardueae</taxon>
        <taxon>Arctiinae</taxon>
        <taxon>Arctium</taxon>
    </lineage>
</organism>
<evidence type="ECO:0000313" key="1">
    <source>
        <dbReference type="EMBL" id="KAI3716013.1"/>
    </source>
</evidence>
<protein>
    <submittedName>
        <fullName evidence="1">Uncharacterized protein</fullName>
    </submittedName>
</protein>
<reference evidence="2" key="1">
    <citation type="journal article" date="2022" name="Mol. Ecol. Resour.">
        <title>The genomes of chicory, endive, great burdock and yacon provide insights into Asteraceae palaeo-polyploidization history and plant inulin production.</title>
        <authorList>
            <person name="Fan W."/>
            <person name="Wang S."/>
            <person name="Wang H."/>
            <person name="Wang A."/>
            <person name="Jiang F."/>
            <person name="Liu H."/>
            <person name="Zhao H."/>
            <person name="Xu D."/>
            <person name="Zhang Y."/>
        </authorList>
    </citation>
    <scope>NUCLEOTIDE SEQUENCE [LARGE SCALE GENOMIC DNA]</scope>
    <source>
        <strain evidence="2">cv. Niubang</strain>
    </source>
</reference>
<evidence type="ECO:0000313" key="2">
    <source>
        <dbReference type="Proteomes" id="UP001055879"/>
    </source>
</evidence>
<comment type="caution">
    <text evidence="1">The sequence shown here is derived from an EMBL/GenBank/DDBJ whole genome shotgun (WGS) entry which is preliminary data.</text>
</comment>
<gene>
    <name evidence="1" type="ORF">L6452_23046</name>
</gene>
<proteinExistence type="predicted"/>
<keyword evidence="2" id="KW-1185">Reference proteome</keyword>
<dbReference type="Proteomes" id="UP001055879">
    <property type="component" value="Linkage Group LG07"/>
</dbReference>
<accession>A0ACB9B330</accession>
<dbReference type="EMBL" id="CM042053">
    <property type="protein sequence ID" value="KAI3716013.1"/>
    <property type="molecule type" value="Genomic_DNA"/>
</dbReference>
<reference evidence="1 2" key="2">
    <citation type="journal article" date="2022" name="Mol. Ecol. Resour.">
        <title>The genomes of chicory, endive, great burdock and yacon provide insights into Asteraceae paleo-polyploidization history and plant inulin production.</title>
        <authorList>
            <person name="Fan W."/>
            <person name="Wang S."/>
            <person name="Wang H."/>
            <person name="Wang A."/>
            <person name="Jiang F."/>
            <person name="Liu H."/>
            <person name="Zhao H."/>
            <person name="Xu D."/>
            <person name="Zhang Y."/>
        </authorList>
    </citation>
    <scope>NUCLEOTIDE SEQUENCE [LARGE SCALE GENOMIC DNA]</scope>
    <source>
        <strain evidence="2">cv. Niubang</strain>
    </source>
</reference>
<name>A0ACB9B330_ARCLA</name>